<evidence type="ECO:0008006" key="4">
    <source>
        <dbReference type="Google" id="ProtNLM"/>
    </source>
</evidence>
<dbReference type="RefSeq" id="WP_184973544.1">
    <property type="nucleotide sequence ID" value="NZ_JACHIN010000020.1"/>
</dbReference>
<keyword evidence="3" id="KW-1185">Reference proteome</keyword>
<reference evidence="2 3" key="1">
    <citation type="submission" date="2020-08" db="EMBL/GenBank/DDBJ databases">
        <title>Genomic Encyclopedia of Type Strains, Phase IV (KMG-IV): sequencing the most valuable type-strain genomes for metagenomic binning, comparative biology and taxonomic classification.</title>
        <authorList>
            <person name="Goeker M."/>
        </authorList>
    </citation>
    <scope>NUCLEOTIDE SEQUENCE [LARGE SCALE GENOMIC DNA]</scope>
    <source>
        <strain evidence="2 3">DSM 45385</strain>
    </source>
</reference>
<keyword evidence="1" id="KW-0732">Signal</keyword>
<evidence type="ECO:0000313" key="2">
    <source>
        <dbReference type="EMBL" id="MBB5083982.1"/>
    </source>
</evidence>
<dbReference type="AlphaFoldDB" id="A0A7W8EMI1"/>
<accession>A0A7W8EMI1</accession>
<dbReference type="Gene3D" id="2.60.40.1220">
    <property type="match status" value="1"/>
</dbReference>
<name>A0A7W8EMI1_9ACTN</name>
<dbReference type="Proteomes" id="UP000568380">
    <property type="component" value="Unassembled WGS sequence"/>
</dbReference>
<organism evidence="2 3">
    <name type="scientific">Nonomuraea endophytica</name>
    <dbReference type="NCBI Taxonomy" id="714136"/>
    <lineage>
        <taxon>Bacteria</taxon>
        <taxon>Bacillati</taxon>
        <taxon>Actinomycetota</taxon>
        <taxon>Actinomycetes</taxon>
        <taxon>Streptosporangiales</taxon>
        <taxon>Streptosporangiaceae</taxon>
        <taxon>Nonomuraea</taxon>
    </lineage>
</organism>
<proteinExistence type="predicted"/>
<gene>
    <name evidence="2" type="ORF">HNR40_009490</name>
</gene>
<dbReference type="InterPro" id="IPR014755">
    <property type="entry name" value="Cu-Rt/internalin_Ig-like"/>
</dbReference>
<evidence type="ECO:0000256" key="1">
    <source>
        <dbReference type="ARBA" id="ARBA00022729"/>
    </source>
</evidence>
<comment type="caution">
    <text evidence="2">The sequence shown here is derived from an EMBL/GenBank/DDBJ whole genome shotgun (WGS) entry which is preliminary data.</text>
</comment>
<sequence>MPADSPVAVTFSEPVTDAQISVLDEWFEDEVPGTTQLNPARTVLTFTPSEPWMDSLMAVTVSGARDAAGNTMSPHTWRFGEEPPKKKAAAAPAVERAWTRPDGRTLMVKAGGEERRPYRVTVEVRSAAKSGATLLWSGTAGGVRAGTVARLSIPIGKVTGRTAHWRARVATGAWSAWQRATTPANDVVTAAAPPPDAFALLGSWQSQDGKRINYRKGYWDRARDEGFGNVKIVQKHDLDALSAHQMTKHPHRGIVPDPFIMTRYHYQATAYRHTCSGFLWWRTCKVTESRDTRTIVDFNTESSKYQGTLGVLTAYCEGITVCPPWMKRSFGAVLLPVPG</sequence>
<protein>
    <recommendedName>
        <fullName evidence="4">SbsA Ig-like domain-containing protein</fullName>
    </recommendedName>
</protein>
<evidence type="ECO:0000313" key="3">
    <source>
        <dbReference type="Proteomes" id="UP000568380"/>
    </source>
</evidence>
<dbReference type="EMBL" id="JACHIN010000020">
    <property type="protein sequence ID" value="MBB5083982.1"/>
    <property type="molecule type" value="Genomic_DNA"/>
</dbReference>